<proteinExistence type="predicted"/>
<dbReference type="InterPro" id="IPR011608">
    <property type="entry name" value="PRD"/>
</dbReference>
<dbReference type="AlphaFoldDB" id="A0A923IZM5"/>
<sequence>MTEESLSQPQCPYRVTHALNNNAVAAVDVDSDTPVILVGKGLGFGRRPGDEIPEEAVRERYIAVGEDRSHYLNLLKNIPAATLEAVSGGVELAEEQLGALHPSVYVILTDHLAFAIQRLAEGQMIENPLLPEIRARFPREFVAAEILLRYVNARLDIVLPIDEAAFITLHLRAAATGETVKRPLSQANALAGLTDTVIARLVRGTTVREDARAELVSHIVALSRRLKGGELRANAALLSIQRDAPDDYALAEEIVQILSEGFQTPAAQVAGEVAFTALFLHGWRQDVRRHS</sequence>
<comment type="caution">
    <text evidence="3">The sequence shown here is derived from an EMBL/GenBank/DDBJ whole genome shotgun (WGS) entry which is preliminary data.</text>
</comment>
<evidence type="ECO:0000313" key="3">
    <source>
        <dbReference type="EMBL" id="MBB6335496.1"/>
    </source>
</evidence>
<dbReference type="PROSITE" id="PS51372">
    <property type="entry name" value="PRD_2"/>
    <property type="match status" value="1"/>
</dbReference>
<evidence type="ECO:0000256" key="1">
    <source>
        <dbReference type="ARBA" id="ARBA00022737"/>
    </source>
</evidence>
<dbReference type="Gene3D" id="2.30.24.10">
    <property type="entry name" value="CAT RNA-binding domain"/>
    <property type="match status" value="1"/>
</dbReference>
<organism evidence="3 4">
    <name type="scientific">Schaalia hyovaginalis</name>
    <dbReference type="NCBI Taxonomy" id="29316"/>
    <lineage>
        <taxon>Bacteria</taxon>
        <taxon>Bacillati</taxon>
        <taxon>Actinomycetota</taxon>
        <taxon>Actinomycetes</taxon>
        <taxon>Actinomycetales</taxon>
        <taxon>Actinomycetaceae</taxon>
        <taxon>Schaalia</taxon>
    </lineage>
</organism>
<protein>
    <submittedName>
        <fullName evidence="3">Transcriptional antiterminator</fullName>
    </submittedName>
</protein>
<dbReference type="Pfam" id="PF00874">
    <property type="entry name" value="PRD"/>
    <property type="match status" value="1"/>
</dbReference>
<dbReference type="SUPFAM" id="SSF63520">
    <property type="entry name" value="PTS-regulatory domain, PRD"/>
    <property type="match status" value="2"/>
</dbReference>
<name>A0A923IZM5_9ACTO</name>
<keyword evidence="1" id="KW-0677">Repeat</keyword>
<dbReference type="RefSeq" id="WP_184453893.1">
    <property type="nucleotide sequence ID" value="NZ_JACHMK010000001.1"/>
</dbReference>
<dbReference type="InterPro" id="IPR036634">
    <property type="entry name" value="PRD_sf"/>
</dbReference>
<dbReference type="SUPFAM" id="SSF50151">
    <property type="entry name" value="SacY-like RNA-binding domain"/>
    <property type="match status" value="1"/>
</dbReference>
<dbReference type="EMBL" id="JACHMK010000001">
    <property type="protein sequence ID" value="MBB6335496.1"/>
    <property type="molecule type" value="Genomic_DNA"/>
</dbReference>
<keyword evidence="4" id="KW-1185">Reference proteome</keyword>
<dbReference type="SMART" id="SM01061">
    <property type="entry name" value="CAT_RBD"/>
    <property type="match status" value="1"/>
</dbReference>
<reference evidence="3" key="1">
    <citation type="submission" date="2020-08" db="EMBL/GenBank/DDBJ databases">
        <title>Sequencing the genomes of 1000 actinobacteria strains.</title>
        <authorList>
            <person name="Klenk H.-P."/>
        </authorList>
    </citation>
    <scope>NUCLEOTIDE SEQUENCE</scope>
    <source>
        <strain evidence="3">DSM 10695</strain>
    </source>
</reference>
<dbReference type="InterPro" id="IPR050661">
    <property type="entry name" value="BglG_antiterminators"/>
</dbReference>
<accession>A0A923IZM5</accession>
<evidence type="ECO:0000313" key="4">
    <source>
        <dbReference type="Proteomes" id="UP000617426"/>
    </source>
</evidence>
<dbReference type="Proteomes" id="UP000617426">
    <property type="component" value="Unassembled WGS sequence"/>
</dbReference>
<dbReference type="Gene3D" id="1.10.1790.10">
    <property type="entry name" value="PRD domain"/>
    <property type="match status" value="1"/>
</dbReference>
<gene>
    <name evidence="3" type="ORF">HD592_002061</name>
</gene>
<dbReference type="GO" id="GO:0003723">
    <property type="term" value="F:RNA binding"/>
    <property type="evidence" value="ECO:0007669"/>
    <property type="project" value="InterPro"/>
</dbReference>
<dbReference type="InterPro" id="IPR004341">
    <property type="entry name" value="CAT_RNA-bd_dom"/>
</dbReference>
<dbReference type="PANTHER" id="PTHR30185:SF15">
    <property type="entry name" value="CRYPTIC BETA-GLUCOSIDE BGL OPERON ANTITERMINATOR"/>
    <property type="match status" value="1"/>
</dbReference>
<dbReference type="GO" id="GO:0006355">
    <property type="term" value="P:regulation of DNA-templated transcription"/>
    <property type="evidence" value="ECO:0007669"/>
    <property type="project" value="InterPro"/>
</dbReference>
<dbReference type="Pfam" id="PF03123">
    <property type="entry name" value="CAT_RBD"/>
    <property type="match status" value="1"/>
</dbReference>
<evidence type="ECO:0000259" key="2">
    <source>
        <dbReference type="PROSITE" id="PS51372"/>
    </source>
</evidence>
<dbReference type="InterPro" id="IPR036650">
    <property type="entry name" value="CAT_RNA-bd_dom_sf"/>
</dbReference>
<dbReference type="PANTHER" id="PTHR30185">
    <property type="entry name" value="CRYPTIC BETA-GLUCOSIDE BGL OPERON ANTITERMINATOR"/>
    <property type="match status" value="1"/>
</dbReference>
<feature type="domain" description="PRD" evidence="2">
    <location>
        <begin position="77"/>
        <end position="181"/>
    </location>
</feature>